<dbReference type="InterPro" id="IPR011712">
    <property type="entry name" value="Sig_transdc_His_kin_sub3_dim/P"/>
</dbReference>
<dbReference type="Gene3D" id="3.30.450.40">
    <property type="match status" value="2"/>
</dbReference>
<keyword evidence="3" id="KW-0902">Two-component regulatory system</keyword>
<organism evidence="6 7">
    <name type="scientific">Microlunatus capsulatus</name>
    <dbReference type="NCBI Taxonomy" id="99117"/>
    <lineage>
        <taxon>Bacteria</taxon>
        <taxon>Bacillati</taxon>
        <taxon>Actinomycetota</taxon>
        <taxon>Actinomycetes</taxon>
        <taxon>Propionibacteriales</taxon>
        <taxon>Propionibacteriaceae</taxon>
        <taxon>Microlunatus</taxon>
    </lineage>
</organism>
<dbReference type="Pfam" id="PF07730">
    <property type="entry name" value="HisKA_3"/>
    <property type="match status" value="1"/>
</dbReference>
<gene>
    <name evidence="6" type="ORF">JOF54_001334</name>
</gene>
<evidence type="ECO:0000256" key="1">
    <source>
        <dbReference type="ARBA" id="ARBA00022679"/>
    </source>
</evidence>
<dbReference type="RefSeq" id="WP_210054105.1">
    <property type="nucleotide sequence ID" value="NZ_BAAAMH010000012.1"/>
</dbReference>
<reference evidence="6 7" key="1">
    <citation type="submission" date="2021-03" db="EMBL/GenBank/DDBJ databases">
        <title>Sequencing the genomes of 1000 actinobacteria strains.</title>
        <authorList>
            <person name="Klenk H.-P."/>
        </authorList>
    </citation>
    <scope>NUCLEOTIDE SEQUENCE [LARGE SCALE GENOMIC DNA]</scope>
    <source>
        <strain evidence="6 7">DSM 12936</strain>
    </source>
</reference>
<evidence type="ECO:0000256" key="4">
    <source>
        <dbReference type="SAM" id="MobiDB-lite"/>
    </source>
</evidence>
<dbReference type="GO" id="GO:0016301">
    <property type="term" value="F:kinase activity"/>
    <property type="evidence" value="ECO:0007669"/>
    <property type="project" value="UniProtKB-KW"/>
</dbReference>
<dbReference type="SMART" id="SM00065">
    <property type="entry name" value="GAF"/>
    <property type="match status" value="2"/>
</dbReference>
<dbReference type="Pfam" id="PF02518">
    <property type="entry name" value="HATPase_c"/>
    <property type="match status" value="1"/>
</dbReference>
<keyword evidence="2 6" id="KW-0418">Kinase</keyword>
<evidence type="ECO:0000313" key="6">
    <source>
        <dbReference type="EMBL" id="MBP2416412.1"/>
    </source>
</evidence>
<dbReference type="CDD" id="cd16917">
    <property type="entry name" value="HATPase_UhpB-NarQ-NarX-like"/>
    <property type="match status" value="1"/>
</dbReference>
<sequence length="543" mass="57173">MTSSQPATSSQTQERLRSLVVANRAIVAELSLDSLLRLIVESARKVVEAEYAVLEVVGPHGTLEQFIQSGTDLRPGAPGDGEGTPAGLSGVVPESPLPLRRWFPGPVATTATEAGVRSLLGVAVGSAGSTHGNLFLANRLGGSGFTAEDESLVTALAATAGIAIENARLYAESHRRQEWLRASAEISQRLLAGDVDPDDVLGDIAATVQRLAPAETVSIVVPDPDEPEMLMVAVSCGQAAEQFHQMRYRVDGSIAWQAMQEGRGVLARGSDDELRGIYTRVRPLIAVSDVMALPLQGAEQVQGAIVVVRSTPEPFTDADVEMAAGFAGQAALALELAASRREHQQLAVLEDRARIARDLHDHVVQKLFAVGLTLQGAMRAVQDPVVSSRLGTTVGHLDETIRSIRTSIFELQTPRAATASVRSRLAAVLAELAPVLGFTPTLRVEGPLDTVLREEVAAVVEGVLREAVTNVALHAEASAAAVRLVTDGRLLTVTVADDGVGMPARVALSGLAVQRERAEELGGTLELGSSPDGGLLLTWTIPV</sequence>
<evidence type="ECO:0000313" key="7">
    <source>
        <dbReference type="Proteomes" id="UP000758168"/>
    </source>
</evidence>
<protein>
    <submittedName>
        <fullName evidence="6">Signal transduction histidine kinase</fullName>
    </submittedName>
</protein>
<name>A0ABS4Z6S0_9ACTN</name>
<evidence type="ECO:0000256" key="3">
    <source>
        <dbReference type="ARBA" id="ARBA00023012"/>
    </source>
</evidence>
<dbReference type="EMBL" id="JAGIOB010000001">
    <property type="protein sequence ID" value="MBP2416412.1"/>
    <property type="molecule type" value="Genomic_DNA"/>
</dbReference>
<dbReference type="InterPro" id="IPR003018">
    <property type="entry name" value="GAF"/>
</dbReference>
<dbReference type="InterPro" id="IPR036890">
    <property type="entry name" value="HATPase_C_sf"/>
</dbReference>
<feature type="domain" description="GAF" evidence="5">
    <location>
        <begin position="31"/>
        <end position="174"/>
    </location>
</feature>
<keyword evidence="1" id="KW-0808">Transferase</keyword>
<dbReference type="InterPro" id="IPR029016">
    <property type="entry name" value="GAF-like_dom_sf"/>
</dbReference>
<dbReference type="Pfam" id="PF13492">
    <property type="entry name" value="GAF_3"/>
    <property type="match status" value="1"/>
</dbReference>
<dbReference type="InterPro" id="IPR050482">
    <property type="entry name" value="Sensor_HK_TwoCompSys"/>
</dbReference>
<keyword evidence="7" id="KW-1185">Reference proteome</keyword>
<dbReference type="Gene3D" id="3.30.565.10">
    <property type="entry name" value="Histidine kinase-like ATPase, C-terminal domain"/>
    <property type="match status" value="1"/>
</dbReference>
<dbReference type="InterPro" id="IPR003594">
    <property type="entry name" value="HATPase_dom"/>
</dbReference>
<dbReference type="PANTHER" id="PTHR24421:SF56">
    <property type="entry name" value="OXYGEN SENSOR HISTIDINE KINASE RESPONSE REGULATOR DOST"/>
    <property type="match status" value="1"/>
</dbReference>
<dbReference type="Pfam" id="PF01590">
    <property type="entry name" value="GAF"/>
    <property type="match status" value="1"/>
</dbReference>
<dbReference type="SUPFAM" id="SSF55781">
    <property type="entry name" value="GAF domain-like"/>
    <property type="match status" value="2"/>
</dbReference>
<feature type="domain" description="GAF" evidence="5">
    <location>
        <begin position="196"/>
        <end position="344"/>
    </location>
</feature>
<dbReference type="PANTHER" id="PTHR24421">
    <property type="entry name" value="NITRATE/NITRITE SENSOR PROTEIN NARX-RELATED"/>
    <property type="match status" value="1"/>
</dbReference>
<evidence type="ECO:0000256" key="2">
    <source>
        <dbReference type="ARBA" id="ARBA00022777"/>
    </source>
</evidence>
<accession>A0ABS4Z6S0</accession>
<dbReference type="SUPFAM" id="SSF55874">
    <property type="entry name" value="ATPase domain of HSP90 chaperone/DNA topoisomerase II/histidine kinase"/>
    <property type="match status" value="1"/>
</dbReference>
<evidence type="ECO:0000259" key="5">
    <source>
        <dbReference type="SMART" id="SM00065"/>
    </source>
</evidence>
<dbReference type="Gene3D" id="1.20.5.1930">
    <property type="match status" value="1"/>
</dbReference>
<proteinExistence type="predicted"/>
<dbReference type="Proteomes" id="UP000758168">
    <property type="component" value="Unassembled WGS sequence"/>
</dbReference>
<comment type="caution">
    <text evidence="6">The sequence shown here is derived from an EMBL/GenBank/DDBJ whole genome shotgun (WGS) entry which is preliminary data.</text>
</comment>
<feature type="region of interest" description="Disordered" evidence="4">
    <location>
        <begin position="69"/>
        <end position="91"/>
    </location>
</feature>